<dbReference type="PANTHER" id="PTHR43712">
    <property type="entry name" value="PUTATIVE (AFU_ORTHOLOGUE AFUA_4G14580)-RELATED"/>
    <property type="match status" value="1"/>
</dbReference>
<sequence>MTSPQPITDLMWAHWKTRLVLAAVELDLCTELAAGPLSRTDIQQRLGLKSGATGDFLDALVAMGVLARAGDRYVNSAESADYLVATNAATYLGDSFLAQGADLAKEIVGLLREGRTLNDITDGREYYDSLYATPDGVRAFQRDMTALSIGSALAMARQFPWTEHKTLVDVGCAEGALPGHVLRAHPHLLATGFDLPQAESGFLGHTAELGVGDRVRFVGGDFFTDELPQGDVIVLGHILHNWDLAEKRMLLDKAYRALPEGGAVIVYETLIDDERADNAIGLILSLIMHLEVPGGFDYTGADCQKWLQEAGFHSTRVEHLDGPESMVIGIR</sequence>
<dbReference type="PROSITE" id="PS51683">
    <property type="entry name" value="SAM_OMT_II"/>
    <property type="match status" value="1"/>
</dbReference>
<evidence type="ECO:0000313" key="6">
    <source>
        <dbReference type="EMBL" id="MBP2478625.1"/>
    </source>
</evidence>
<evidence type="ECO:0000313" key="7">
    <source>
        <dbReference type="Proteomes" id="UP001519363"/>
    </source>
</evidence>
<keyword evidence="2" id="KW-0808">Transferase</keyword>
<gene>
    <name evidence="6" type="ORF">JOF53_007497</name>
</gene>
<dbReference type="InterPro" id="IPR036388">
    <property type="entry name" value="WH-like_DNA-bd_sf"/>
</dbReference>
<protein>
    <submittedName>
        <fullName evidence="6">Precorrin-6B methylase 2</fullName>
    </submittedName>
</protein>
<organism evidence="6 7">
    <name type="scientific">Crossiella equi</name>
    <dbReference type="NCBI Taxonomy" id="130796"/>
    <lineage>
        <taxon>Bacteria</taxon>
        <taxon>Bacillati</taxon>
        <taxon>Actinomycetota</taxon>
        <taxon>Actinomycetes</taxon>
        <taxon>Pseudonocardiales</taxon>
        <taxon>Pseudonocardiaceae</taxon>
        <taxon>Crossiella</taxon>
    </lineage>
</organism>
<dbReference type="InterPro" id="IPR016461">
    <property type="entry name" value="COMT-like"/>
</dbReference>
<dbReference type="CDD" id="cd02440">
    <property type="entry name" value="AdoMet_MTases"/>
    <property type="match status" value="1"/>
</dbReference>
<name>A0ABS5APZ9_9PSEU</name>
<feature type="domain" description="O-methyltransferase dimerisation" evidence="5">
    <location>
        <begin position="10"/>
        <end position="83"/>
    </location>
</feature>
<dbReference type="RefSeq" id="WP_086789038.1">
    <property type="nucleotide sequence ID" value="NZ_JAGIOO010000001.1"/>
</dbReference>
<dbReference type="InterPro" id="IPR001077">
    <property type="entry name" value="COMT_C"/>
</dbReference>
<dbReference type="EMBL" id="JAGIOO010000001">
    <property type="protein sequence ID" value="MBP2478625.1"/>
    <property type="molecule type" value="Genomic_DNA"/>
</dbReference>
<dbReference type="GO" id="GO:0032259">
    <property type="term" value="P:methylation"/>
    <property type="evidence" value="ECO:0007669"/>
    <property type="project" value="UniProtKB-KW"/>
</dbReference>
<keyword evidence="3" id="KW-0949">S-adenosyl-L-methionine</keyword>
<dbReference type="SUPFAM" id="SSF53335">
    <property type="entry name" value="S-adenosyl-L-methionine-dependent methyltransferases"/>
    <property type="match status" value="1"/>
</dbReference>
<evidence type="ECO:0000259" key="4">
    <source>
        <dbReference type="Pfam" id="PF00891"/>
    </source>
</evidence>
<dbReference type="Gene3D" id="3.40.50.150">
    <property type="entry name" value="Vaccinia Virus protein VP39"/>
    <property type="match status" value="1"/>
</dbReference>
<keyword evidence="7" id="KW-1185">Reference proteome</keyword>
<dbReference type="Pfam" id="PF00891">
    <property type="entry name" value="Methyltransf_2"/>
    <property type="match status" value="1"/>
</dbReference>
<evidence type="ECO:0000256" key="2">
    <source>
        <dbReference type="ARBA" id="ARBA00022679"/>
    </source>
</evidence>
<dbReference type="Proteomes" id="UP001519363">
    <property type="component" value="Unassembled WGS sequence"/>
</dbReference>
<proteinExistence type="predicted"/>
<comment type="caution">
    <text evidence="6">The sequence shown here is derived from an EMBL/GenBank/DDBJ whole genome shotgun (WGS) entry which is preliminary data.</text>
</comment>
<dbReference type="SUPFAM" id="SSF46785">
    <property type="entry name" value="Winged helix' DNA-binding domain"/>
    <property type="match status" value="1"/>
</dbReference>
<evidence type="ECO:0000256" key="1">
    <source>
        <dbReference type="ARBA" id="ARBA00022603"/>
    </source>
</evidence>
<dbReference type="Gene3D" id="1.10.10.10">
    <property type="entry name" value="Winged helix-like DNA-binding domain superfamily/Winged helix DNA-binding domain"/>
    <property type="match status" value="1"/>
</dbReference>
<keyword evidence="1 6" id="KW-0489">Methyltransferase</keyword>
<dbReference type="PANTHER" id="PTHR43712:SF2">
    <property type="entry name" value="O-METHYLTRANSFERASE CICE"/>
    <property type="match status" value="1"/>
</dbReference>
<dbReference type="InterPro" id="IPR029063">
    <property type="entry name" value="SAM-dependent_MTases_sf"/>
</dbReference>
<dbReference type="InterPro" id="IPR036390">
    <property type="entry name" value="WH_DNA-bd_sf"/>
</dbReference>
<evidence type="ECO:0000256" key="3">
    <source>
        <dbReference type="ARBA" id="ARBA00022691"/>
    </source>
</evidence>
<dbReference type="Pfam" id="PF08100">
    <property type="entry name" value="Dimerisation"/>
    <property type="match status" value="1"/>
</dbReference>
<feature type="domain" description="O-methyltransferase C-terminal" evidence="4">
    <location>
        <begin position="121"/>
        <end position="312"/>
    </location>
</feature>
<dbReference type="InterPro" id="IPR012967">
    <property type="entry name" value="COMT_dimerisation"/>
</dbReference>
<reference evidence="6 7" key="1">
    <citation type="submission" date="2021-03" db="EMBL/GenBank/DDBJ databases">
        <title>Sequencing the genomes of 1000 actinobacteria strains.</title>
        <authorList>
            <person name="Klenk H.-P."/>
        </authorList>
    </citation>
    <scope>NUCLEOTIDE SEQUENCE [LARGE SCALE GENOMIC DNA]</scope>
    <source>
        <strain evidence="6 7">DSM 44580</strain>
    </source>
</reference>
<dbReference type="GO" id="GO:0008168">
    <property type="term" value="F:methyltransferase activity"/>
    <property type="evidence" value="ECO:0007669"/>
    <property type="project" value="UniProtKB-KW"/>
</dbReference>
<accession>A0ABS5APZ9</accession>
<evidence type="ECO:0000259" key="5">
    <source>
        <dbReference type="Pfam" id="PF08100"/>
    </source>
</evidence>